<dbReference type="PANTHER" id="PTHR46109:SF1">
    <property type="entry name" value="PROTEIN LIN-28 HOMOLOG"/>
    <property type="match status" value="1"/>
</dbReference>
<keyword evidence="2" id="KW-0963">Cytoplasm</keyword>
<organism evidence="4 5">
    <name type="scientific">Kistimonas scapharcae</name>
    <dbReference type="NCBI Taxonomy" id="1036133"/>
    <lineage>
        <taxon>Bacteria</taxon>
        <taxon>Pseudomonadati</taxon>
        <taxon>Pseudomonadota</taxon>
        <taxon>Gammaproteobacteria</taxon>
        <taxon>Oceanospirillales</taxon>
        <taxon>Endozoicomonadaceae</taxon>
        <taxon>Kistimonas</taxon>
    </lineage>
</organism>
<evidence type="ECO:0000313" key="4">
    <source>
        <dbReference type="EMBL" id="GAA4652446.1"/>
    </source>
</evidence>
<dbReference type="RefSeq" id="WP_211830515.1">
    <property type="nucleotide sequence ID" value="NZ_BAABFL010000475.1"/>
</dbReference>
<sequence>MEYLTGTIKWFNNAKGIGFIEPVAASENEDIFVHYSVIIMDGFKSLKAGESVRFLIGKGGKGYMATEVIPESVWPNRNKPEAVIVRETREETSDTEAG</sequence>
<dbReference type="SMART" id="SM00357">
    <property type="entry name" value="CSP"/>
    <property type="match status" value="1"/>
</dbReference>
<gene>
    <name evidence="4" type="ORF">GCM10023116_47300</name>
</gene>
<feature type="domain" description="CSD" evidence="3">
    <location>
        <begin position="3"/>
        <end position="70"/>
    </location>
</feature>
<evidence type="ECO:0000256" key="2">
    <source>
        <dbReference type="ARBA" id="ARBA00022490"/>
    </source>
</evidence>
<accession>A0ABP8VAP0</accession>
<evidence type="ECO:0000259" key="3">
    <source>
        <dbReference type="PROSITE" id="PS51857"/>
    </source>
</evidence>
<dbReference type="Gene3D" id="2.40.50.140">
    <property type="entry name" value="Nucleic acid-binding proteins"/>
    <property type="match status" value="1"/>
</dbReference>
<name>A0ABP8VAP0_9GAMM</name>
<keyword evidence="5" id="KW-1185">Reference proteome</keyword>
<dbReference type="PANTHER" id="PTHR46109">
    <property type="entry name" value="PROTEIN LIN-28"/>
    <property type="match status" value="1"/>
</dbReference>
<dbReference type="InterPro" id="IPR051373">
    <property type="entry name" value="Lin-28_RNA-binding"/>
</dbReference>
<reference evidence="5" key="1">
    <citation type="journal article" date="2019" name="Int. J. Syst. Evol. Microbiol.">
        <title>The Global Catalogue of Microorganisms (GCM) 10K type strain sequencing project: providing services to taxonomists for standard genome sequencing and annotation.</title>
        <authorList>
            <consortium name="The Broad Institute Genomics Platform"/>
            <consortium name="The Broad Institute Genome Sequencing Center for Infectious Disease"/>
            <person name="Wu L."/>
            <person name="Ma J."/>
        </authorList>
    </citation>
    <scope>NUCLEOTIDE SEQUENCE [LARGE SCALE GENOMIC DNA]</scope>
    <source>
        <strain evidence="5">JCM 17805</strain>
    </source>
</reference>
<dbReference type="PRINTS" id="PR00050">
    <property type="entry name" value="COLDSHOCK"/>
</dbReference>
<protein>
    <recommendedName>
        <fullName evidence="3">CSD domain-containing protein</fullName>
    </recommendedName>
</protein>
<dbReference type="CDD" id="cd04458">
    <property type="entry name" value="CSP_CDS"/>
    <property type="match status" value="1"/>
</dbReference>
<dbReference type="Pfam" id="PF00313">
    <property type="entry name" value="CSD"/>
    <property type="match status" value="1"/>
</dbReference>
<dbReference type="EMBL" id="BAABFL010000475">
    <property type="protein sequence ID" value="GAA4652446.1"/>
    <property type="molecule type" value="Genomic_DNA"/>
</dbReference>
<evidence type="ECO:0000256" key="1">
    <source>
        <dbReference type="ARBA" id="ARBA00004496"/>
    </source>
</evidence>
<dbReference type="PROSITE" id="PS51857">
    <property type="entry name" value="CSD_2"/>
    <property type="match status" value="1"/>
</dbReference>
<dbReference type="Proteomes" id="UP001500604">
    <property type="component" value="Unassembled WGS sequence"/>
</dbReference>
<dbReference type="InterPro" id="IPR012340">
    <property type="entry name" value="NA-bd_OB-fold"/>
</dbReference>
<dbReference type="InterPro" id="IPR002059">
    <property type="entry name" value="CSP_DNA-bd"/>
</dbReference>
<comment type="subcellular location">
    <subcellularLocation>
        <location evidence="1">Cytoplasm</location>
    </subcellularLocation>
</comment>
<comment type="caution">
    <text evidence="4">The sequence shown here is derived from an EMBL/GenBank/DDBJ whole genome shotgun (WGS) entry which is preliminary data.</text>
</comment>
<dbReference type="SUPFAM" id="SSF50249">
    <property type="entry name" value="Nucleic acid-binding proteins"/>
    <property type="match status" value="1"/>
</dbReference>
<proteinExistence type="predicted"/>
<dbReference type="InterPro" id="IPR011129">
    <property type="entry name" value="CSD"/>
</dbReference>
<evidence type="ECO:0000313" key="5">
    <source>
        <dbReference type="Proteomes" id="UP001500604"/>
    </source>
</evidence>